<dbReference type="RefSeq" id="WP_161718933.1">
    <property type="nucleotide sequence ID" value="NZ_JAAAPO010000004.1"/>
</dbReference>
<dbReference type="Proteomes" id="UP000753724">
    <property type="component" value="Unassembled WGS sequence"/>
</dbReference>
<feature type="transmembrane region" description="Helical" evidence="1">
    <location>
        <begin position="73"/>
        <end position="91"/>
    </location>
</feature>
<evidence type="ECO:0000313" key="2">
    <source>
        <dbReference type="EMBL" id="NBC37147.1"/>
    </source>
</evidence>
<keyword evidence="1" id="KW-0472">Membrane</keyword>
<feature type="transmembrane region" description="Helical" evidence="1">
    <location>
        <begin position="30"/>
        <end position="52"/>
    </location>
</feature>
<feature type="transmembrane region" description="Helical" evidence="1">
    <location>
        <begin position="160"/>
        <end position="182"/>
    </location>
</feature>
<keyword evidence="1" id="KW-0812">Transmembrane</keyword>
<reference evidence="3" key="1">
    <citation type="submission" date="2020-01" db="EMBL/GenBank/DDBJ databases">
        <title>Sphingomonas sp. strain CSW-10.</title>
        <authorList>
            <person name="Chen W.-M."/>
        </authorList>
    </citation>
    <scope>NUCLEOTIDE SEQUENCE [LARGE SCALE GENOMIC DNA]</scope>
    <source>
        <strain evidence="3">FSY-8</strain>
    </source>
</reference>
<keyword evidence="3" id="KW-1185">Reference proteome</keyword>
<evidence type="ECO:0000256" key="1">
    <source>
        <dbReference type="SAM" id="Phobius"/>
    </source>
</evidence>
<feature type="transmembrane region" description="Helical" evidence="1">
    <location>
        <begin position="130"/>
        <end position="154"/>
    </location>
</feature>
<feature type="transmembrane region" description="Helical" evidence="1">
    <location>
        <begin position="97"/>
        <end position="118"/>
    </location>
</feature>
<name>A0ABW9XF35_9SPHN</name>
<proteinExistence type="predicted"/>
<comment type="caution">
    <text evidence="2">The sequence shown here is derived from an EMBL/GenBank/DDBJ whole genome shotgun (WGS) entry which is preliminary data.</text>
</comment>
<keyword evidence="1" id="KW-1133">Transmembrane helix</keyword>
<accession>A0ABW9XF35</accession>
<organism evidence="2 3">
    <name type="scientific">Novosphingobium ovatum</name>
    <dbReference type="NCBI Taxonomy" id="1908523"/>
    <lineage>
        <taxon>Bacteria</taxon>
        <taxon>Pseudomonadati</taxon>
        <taxon>Pseudomonadota</taxon>
        <taxon>Alphaproteobacteria</taxon>
        <taxon>Sphingomonadales</taxon>
        <taxon>Sphingomonadaceae</taxon>
        <taxon>Novosphingobium</taxon>
    </lineage>
</organism>
<evidence type="ECO:0000313" key="3">
    <source>
        <dbReference type="Proteomes" id="UP000753724"/>
    </source>
</evidence>
<protein>
    <submittedName>
        <fullName evidence="2">DUF2306 domain-containing protein</fullName>
    </submittedName>
</protein>
<gene>
    <name evidence="2" type="ORF">GTZ99_11315</name>
</gene>
<dbReference type="InterPro" id="IPR018750">
    <property type="entry name" value="DUF2306_membrane"/>
</dbReference>
<sequence>MRTALRGVEAAFDSADFPEDLAIKVELLPVVFPLHMVTGAAALLAVPVVAWLGAQGLARGRGWARAHRWAGRGTALIVAVAGITAFPVALVQPVTQLSAAGFVAQGAAWLGLLGAGVWHIAHGRVAAHRACMIMMCAVTSGAIFFRVYLAFWAILAQGRFFAVFYACDAWVGWLLPLAVAAWMTRHAWRDAAAFPPP</sequence>
<dbReference type="EMBL" id="JAAAPO010000004">
    <property type="protein sequence ID" value="NBC37147.1"/>
    <property type="molecule type" value="Genomic_DNA"/>
</dbReference>
<dbReference type="Pfam" id="PF10067">
    <property type="entry name" value="DUF2306"/>
    <property type="match status" value="1"/>
</dbReference>